<reference evidence="1 2" key="1">
    <citation type="journal article" date="2017" name="Nature">
        <title>The Apostasia genome and the evolution of orchids.</title>
        <authorList>
            <person name="Zhang G.Q."/>
            <person name="Liu K.W."/>
            <person name="Li Z."/>
            <person name="Lohaus R."/>
            <person name="Hsiao Y.Y."/>
            <person name="Niu S.C."/>
            <person name="Wang J.Y."/>
            <person name="Lin Y.C."/>
            <person name="Xu Q."/>
            <person name="Chen L.J."/>
            <person name="Yoshida K."/>
            <person name="Fujiwara S."/>
            <person name="Wang Z.W."/>
            <person name="Zhang Y.Q."/>
            <person name="Mitsuda N."/>
            <person name="Wang M."/>
            <person name="Liu G.H."/>
            <person name="Pecoraro L."/>
            <person name="Huang H.X."/>
            <person name="Xiao X.J."/>
            <person name="Lin M."/>
            <person name="Wu X.Y."/>
            <person name="Wu W.L."/>
            <person name="Chen Y.Y."/>
            <person name="Chang S.B."/>
            <person name="Sakamoto S."/>
            <person name="Ohme-Takagi M."/>
            <person name="Yagi M."/>
            <person name="Zeng S.J."/>
            <person name="Shen C.Y."/>
            <person name="Yeh C.M."/>
            <person name="Luo Y.B."/>
            <person name="Tsai W.C."/>
            <person name="Van de Peer Y."/>
            <person name="Liu Z.J."/>
        </authorList>
    </citation>
    <scope>NUCLEOTIDE SEQUENCE [LARGE SCALE GENOMIC DNA]</scope>
    <source>
        <strain evidence="2">cv. Shenzhen</strain>
        <tissue evidence="1">Stem</tissue>
    </source>
</reference>
<name>A0A2I0B8W7_9ASPA</name>
<organism evidence="1 2">
    <name type="scientific">Apostasia shenzhenica</name>
    <dbReference type="NCBI Taxonomy" id="1088818"/>
    <lineage>
        <taxon>Eukaryota</taxon>
        <taxon>Viridiplantae</taxon>
        <taxon>Streptophyta</taxon>
        <taxon>Embryophyta</taxon>
        <taxon>Tracheophyta</taxon>
        <taxon>Spermatophyta</taxon>
        <taxon>Magnoliopsida</taxon>
        <taxon>Liliopsida</taxon>
        <taxon>Asparagales</taxon>
        <taxon>Orchidaceae</taxon>
        <taxon>Apostasioideae</taxon>
        <taxon>Apostasia</taxon>
    </lineage>
</organism>
<evidence type="ECO:0000313" key="2">
    <source>
        <dbReference type="Proteomes" id="UP000236161"/>
    </source>
</evidence>
<keyword evidence="2" id="KW-1185">Reference proteome</keyword>
<dbReference type="EMBL" id="KZ451905">
    <property type="protein sequence ID" value="PKA64219.1"/>
    <property type="molecule type" value="Genomic_DNA"/>
</dbReference>
<gene>
    <name evidence="1" type="ORF">AXF42_Ash009439</name>
</gene>
<sequence>MVELLRESCREKLLEESCSTRGFREEITPCRVVSCLDHELGLREGVLEKSSPLIFSRRAAMVVSWDFEKGFALDYPSPSCLDHELGLREGVLEEGLPLTLSRRGTMIVSWDFEKGFALDCPSPSRLDHELGLREGIFEKRDLT</sequence>
<proteinExistence type="predicted"/>
<evidence type="ECO:0000313" key="1">
    <source>
        <dbReference type="EMBL" id="PKA64219.1"/>
    </source>
</evidence>
<dbReference type="Proteomes" id="UP000236161">
    <property type="component" value="Unassembled WGS sequence"/>
</dbReference>
<dbReference type="AlphaFoldDB" id="A0A2I0B8W7"/>
<protein>
    <submittedName>
        <fullName evidence="1">Uncharacterized protein</fullName>
    </submittedName>
</protein>
<accession>A0A2I0B8W7</accession>